<proteinExistence type="predicted"/>
<evidence type="ECO:0000313" key="2">
    <source>
        <dbReference type="EMBL" id="KIM36850.1"/>
    </source>
</evidence>
<dbReference type="InterPro" id="IPR012337">
    <property type="entry name" value="RNaseH-like_sf"/>
</dbReference>
<reference evidence="2 3" key="1">
    <citation type="submission" date="2014-04" db="EMBL/GenBank/DDBJ databases">
        <authorList>
            <consortium name="DOE Joint Genome Institute"/>
            <person name="Kuo A."/>
            <person name="Gay G."/>
            <person name="Dore J."/>
            <person name="Kohler A."/>
            <person name="Nagy L.G."/>
            <person name="Floudas D."/>
            <person name="Copeland A."/>
            <person name="Barry K.W."/>
            <person name="Cichocki N."/>
            <person name="Veneault-Fourrey C."/>
            <person name="LaButti K."/>
            <person name="Lindquist E.A."/>
            <person name="Lipzen A."/>
            <person name="Lundell T."/>
            <person name="Morin E."/>
            <person name="Murat C."/>
            <person name="Sun H."/>
            <person name="Tunlid A."/>
            <person name="Henrissat B."/>
            <person name="Grigoriev I.V."/>
            <person name="Hibbett D.S."/>
            <person name="Martin F."/>
            <person name="Nordberg H.P."/>
            <person name="Cantor M.N."/>
            <person name="Hua S.X."/>
        </authorList>
    </citation>
    <scope>NUCLEOTIDE SEQUENCE [LARGE SCALE GENOMIC DNA]</scope>
    <source>
        <strain evidence="3">h7</strain>
    </source>
</reference>
<dbReference type="Proteomes" id="UP000053424">
    <property type="component" value="Unassembled WGS sequence"/>
</dbReference>
<feature type="non-terminal residue" evidence="2">
    <location>
        <position position="87"/>
    </location>
</feature>
<dbReference type="Pfam" id="PF05699">
    <property type="entry name" value="Dimer_Tnp_hAT"/>
    <property type="match status" value="1"/>
</dbReference>
<feature type="domain" description="HAT C-terminal dimerisation" evidence="1">
    <location>
        <begin position="2"/>
        <end position="54"/>
    </location>
</feature>
<name>A0A0C3BJE3_HEBCY</name>
<dbReference type="InterPro" id="IPR008906">
    <property type="entry name" value="HATC_C_dom"/>
</dbReference>
<gene>
    <name evidence="2" type="ORF">M413DRAFT_77817</name>
</gene>
<sequence>IYPRLHRMALDYLSIPATSVDVERTFSQGRLLLSHVRNRLSVQSTRALLCLGIWSLMGYVKDQDIKSSTILPEVNEEEDLPEDWDAI</sequence>
<dbReference type="SUPFAM" id="SSF53098">
    <property type="entry name" value="Ribonuclease H-like"/>
    <property type="match status" value="1"/>
</dbReference>
<dbReference type="AlphaFoldDB" id="A0A0C3BJE3"/>
<evidence type="ECO:0000259" key="1">
    <source>
        <dbReference type="Pfam" id="PF05699"/>
    </source>
</evidence>
<dbReference type="HOGENOM" id="CLU_009123_11_0_1"/>
<dbReference type="EMBL" id="KN831802">
    <property type="protein sequence ID" value="KIM36850.1"/>
    <property type="molecule type" value="Genomic_DNA"/>
</dbReference>
<evidence type="ECO:0000313" key="3">
    <source>
        <dbReference type="Proteomes" id="UP000053424"/>
    </source>
</evidence>
<protein>
    <recommendedName>
        <fullName evidence="1">HAT C-terminal dimerisation domain-containing protein</fullName>
    </recommendedName>
</protein>
<dbReference type="OrthoDB" id="1715602at2759"/>
<keyword evidence="3" id="KW-1185">Reference proteome</keyword>
<accession>A0A0C3BJE3</accession>
<dbReference type="GO" id="GO:0046983">
    <property type="term" value="F:protein dimerization activity"/>
    <property type="evidence" value="ECO:0007669"/>
    <property type="project" value="InterPro"/>
</dbReference>
<dbReference type="STRING" id="686832.A0A0C3BJE3"/>
<reference evidence="3" key="2">
    <citation type="submission" date="2015-01" db="EMBL/GenBank/DDBJ databases">
        <title>Evolutionary Origins and Diversification of the Mycorrhizal Mutualists.</title>
        <authorList>
            <consortium name="DOE Joint Genome Institute"/>
            <consortium name="Mycorrhizal Genomics Consortium"/>
            <person name="Kohler A."/>
            <person name="Kuo A."/>
            <person name="Nagy L.G."/>
            <person name="Floudas D."/>
            <person name="Copeland A."/>
            <person name="Barry K.W."/>
            <person name="Cichocki N."/>
            <person name="Veneault-Fourrey C."/>
            <person name="LaButti K."/>
            <person name="Lindquist E.A."/>
            <person name="Lipzen A."/>
            <person name="Lundell T."/>
            <person name="Morin E."/>
            <person name="Murat C."/>
            <person name="Riley R."/>
            <person name="Ohm R."/>
            <person name="Sun H."/>
            <person name="Tunlid A."/>
            <person name="Henrissat B."/>
            <person name="Grigoriev I.V."/>
            <person name="Hibbett D.S."/>
            <person name="Martin F."/>
        </authorList>
    </citation>
    <scope>NUCLEOTIDE SEQUENCE [LARGE SCALE GENOMIC DNA]</scope>
    <source>
        <strain evidence="3">h7</strain>
    </source>
</reference>
<organism evidence="2 3">
    <name type="scientific">Hebeloma cylindrosporum</name>
    <dbReference type="NCBI Taxonomy" id="76867"/>
    <lineage>
        <taxon>Eukaryota</taxon>
        <taxon>Fungi</taxon>
        <taxon>Dikarya</taxon>
        <taxon>Basidiomycota</taxon>
        <taxon>Agaricomycotina</taxon>
        <taxon>Agaricomycetes</taxon>
        <taxon>Agaricomycetidae</taxon>
        <taxon>Agaricales</taxon>
        <taxon>Agaricineae</taxon>
        <taxon>Hymenogastraceae</taxon>
        <taxon>Hebeloma</taxon>
    </lineage>
</organism>